<dbReference type="RefSeq" id="WP_114844131.1">
    <property type="nucleotide sequence ID" value="NZ_JBHSPE010000001.1"/>
</dbReference>
<reference evidence="7 8" key="1">
    <citation type="submission" date="2018-07" db="EMBL/GenBank/DDBJ databases">
        <title>Dyella tabacisoli L4-6T, whole genome shotgun sequence.</title>
        <authorList>
            <person name="Zhou X.-K."/>
            <person name="Li W.-J."/>
            <person name="Duan Y.-Q."/>
        </authorList>
    </citation>
    <scope>NUCLEOTIDE SEQUENCE [LARGE SCALE GENOMIC DNA]</scope>
    <source>
        <strain evidence="7 8">L4-6</strain>
    </source>
</reference>
<gene>
    <name evidence="7" type="ORF">DVJ77_03980</name>
</gene>
<dbReference type="InterPro" id="IPR000866">
    <property type="entry name" value="AhpC/TSA"/>
</dbReference>
<dbReference type="CDD" id="cd02966">
    <property type="entry name" value="TlpA_like_family"/>
    <property type="match status" value="1"/>
</dbReference>
<keyword evidence="4" id="KW-0676">Redox-active center</keyword>
<evidence type="ECO:0000256" key="4">
    <source>
        <dbReference type="ARBA" id="ARBA00023284"/>
    </source>
</evidence>
<dbReference type="Proteomes" id="UP000253782">
    <property type="component" value="Unassembled WGS sequence"/>
</dbReference>
<feature type="domain" description="Thioredoxin" evidence="6">
    <location>
        <begin position="22"/>
        <end position="164"/>
    </location>
</feature>
<feature type="signal peptide" evidence="5">
    <location>
        <begin position="1"/>
        <end position="26"/>
    </location>
</feature>
<dbReference type="PROSITE" id="PS51352">
    <property type="entry name" value="THIOREDOXIN_2"/>
    <property type="match status" value="1"/>
</dbReference>
<comment type="caution">
    <text evidence="7">The sequence shown here is derived from an EMBL/GenBank/DDBJ whole genome shotgun (WGS) entry which is preliminary data.</text>
</comment>
<dbReference type="GO" id="GO:0030313">
    <property type="term" value="C:cell envelope"/>
    <property type="evidence" value="ECO:0007669"/>
    <property type="project" value="UniProtKB-SubCell"/>
</dbReference>
<dbReference type="GO" id="GO:0016491">
    <property type="term" value="F:oxidoreductase activity"/>
    <property type="evidence" value="ECO:0007669"/>
    <property type="project" value="InterPro"/>
</dbReference>
<dbReference type="GO" id="GO:0017004">
    <property type="term" value="P:cytochrome complex assembly"/>
    <property type="evidence" value="ECO:0007669"/>
    <property type="project" value="UniProtKB-KW"/>
</dbReference>
<protein>
    <submittedName>
        <fullName evidence="7">TlpA family protein disulfide reductase</fullName>
    </submittedName>
</protein>
<keyword evidence="2" id="KW-0201">Cytochrome c-type biogenesis</keyword>
<keyword evidence="3" id="KW-1015">Disulfide bond</keyword>
<dbReference type="PANTHER" id="PTHR42852:SF6">
    <property type="entry name" value="THIOL:DISULFIDE INTERCHANGE PROTEIN DSBE"/>
    <property type="match status" value="1"/>
</dbReference>
<dbReference type="EMBL" id="QQAH01000002">
    <property type="protein sequence ID" value="RDD83017.1"/>
    <property type="molecule type" value="Genomic_DNA"/>
</dbReference>
<dbReference type="Gene3D" id="3.40.30.10">
    <property type="entry name" value="Glutaredoxin"/>
    <property type="match status" value="1"/>
</dbReference>
<dbReference type="SUPFAM" id="SSF52833">
    <property type="entry name" value="Thioredoxin-like"/>
    <property type="match status" value="1"/>
</dbReference>
<evidence type="ECO:0000256" key="2">
    <source>
        <dbReference type="ARBA" id="ARBA00022748"/>
    </source>
</evidence>
<evidence type="ECO:0000313" key="8">
    <source>
        <dbReference type="Proteomes" id="UP000253782"/>
    </source>
</evidence>
<dbReference type="InterPro" id="IPR013766">
    <property type="entry name" value="Thioredoxin_domain"/>
</dbReference>
<name>A0A369URB5_9GAMM</name>
<dbReference type="AlphaFoldDB" id="A0A369URB5"/>
<evidence type="ECO:0000313" key="7">
    <source>
        <dbReference type="EMBL" id="RDD83017.1"/>
    </source>
</evidence>
<evidence type="ECO:0000256" key="1">
    <source>
        <dbReference type="ARBA" id="ARBA00004196"/>
    </source>
</evidence>
<accession>A0A369URB5</accession>
<organism evidence="7 8">
    <name type="scientific">Dyella tabacisoli</name>
    <dbReference type="NCBI Taxonomy" id="2282381"/>
    <lineage>
        <taxon>Bacteria</taxon>
        <taxon>Pseudomonadati</taxon>
        <taxon>Pseudomonadota</taxon>
        <taxon>Gammaproteobacteria</taxon>
        <taxon>Lysobacterales</taxon>
        <taxon>Rhodanobacteraceae</taxon>
        <taxon>Dyella</taxon>
    </lineage>
</organism>
<dbReference type="GO" id="GO:0016209">
    <property type="term" value="F:antioxidant activity"/>
    <property type="evidence" value="ECO:0007669"/>
    <property type="project" value="InterPro"/>
</dbReference>
<evidence type="ECO:0000256" key="3">
    <source>
        <dbReference type="ARBA" id="ARBA00023157"/>
    </source>
</evidence>
<dbReference type="InterPro" id="IPR036249">
    <property type="entry name" value="Thioredoxin-like_sf"/>
</dbReference>
<dbReference type="InterPro" id="IPR050553">
    <property type="entry name" value="Thioredoxin_ResA/DsbE_sf"/>
</dbReference>
<sequence>MKRFKSFAPMMMALAAALAISAPAQAAMPEQPTLKITTLDGKPYDLAAQRGHWVIVNYWATWCVPCIKEMPDISRFVTEHKDKVSAIGLAYEDSDKADVQAFIKKHPVNYPIAQVTLDMKLADFDEPRGLPTTYVIAPDGKVAKRVVGPVTEASLSEVIGVGKVAAGK</sequence>
<proteinExistence type="predicted"/>
<evidence type="ECO:0000259" key="6">
    <source>
        <dbReference type="PROSITE" id="PS51352"/>
    </source>
</evidence>
<evidence type="ECO:0000256" key="5">
    <source>
        <dbReference type="SAM" id="SignalP"/>
    </source>
</evidence>
<dbReference type="OrthoDB" id="9796554at2"/>
<feature type="chain" id="PRO_5016653678" evidence="5">
    <location>
        <begin position="27"/>
        <end position="168"/>
    </location>
</feature>
<dbReference type="Pfam" id="PF00578">
    <property type="entry name" value="AhpC-TSA"/>
    <property type="match status" value="1"/>
</dbReference>
<comment type="subcellular location">
    <subcellularLocation>
        <location evidence="1">Cell envelope</location>
    </subcellularLocation>
</comment>
<keyword evidence="8" id="KW-1185">Reference proteome</keyword>
<keyword evidence="5" id="KW-0732">Signal</keyword>
<dbReference type="PANTHER" id="PTHR42852">
    <property type="entry name" value="THIOL:DISULFIDE INTERCHANGE PROTEIN DSBE"/>
    <property type="match status" value="1"/>
</dbReference>